<dbReference type="EMBL" id="QTTN01000007">
    <property type="protein sequence ID" value="REE88953.1"/>
    <property type="molecule type" value="Genomic_DNA"/>
</dbReference>
<keyword evidence="2" id="KW-1185">Reference proteome</keyword>
<reference evidence="1 2" key="1">
    <citation type="submission" date="2018-08" db="EMBL/GenBank/DDBJ databases">
        <title>Genomic Encyclopedia of Type Strains, Phase III (KMG-III): the genomes of soil and plant-associated and newly described type strains.</title>
        <authorList>
            <person name="Whitman W."/>
        </authorList>
    </citation>
    <scope>NUCLEOTIDE SEQUENCE [LARGE SCALE GENOMIC DNA]</scope>
    <source>
        <strain evidence="1 2">CGMCC 1.10966</strain>
    </source>
</reference>
<proteinExistence type="predicted"/>
<comment type="caution">
    <text evidence="1">The sequence shown here is derived from an EMBL/GenBank/DDBJ whole genome shotgun (WGS) entry which is preliminary data.</text>
</comment>
<accession>A0A3D9SFL4</accession>
<dbReference type="Proteomes" id="UP000256304">
    <property type="component" value="Unassembled WGS sequence"/>
</dbReference>
<evidence type="ECO:0000313" key="2">
    <source>
        <dbReference type="Proteomes" id="UP000256304"/>
    </source>
</evidence>
<name>A0A3D9SFL4_9BACL</name>
<evidence type="ECO:0000313" key="1">
    <source>
        <dbReference type="EMBL" id="REE88953.1"/>
    </source>
</evidence>
<evidence type="ECO:0008006" key="3">
    <source>
        <dbReference type="Google" id="ProtNLM"/>
    </source>
</evidence>
<organism evidence="1 2">
    <name type="scientific">Paenibacillus taihuensis</name>
    <dbReference type="NCBI Taxonomy" id="1156355"/>
    <lineage>
        <taxon>Bacteria</taxon>
        <taxon>Bacillati</taxon>
        <taxon>Bacillota</taxon>
        <taxon>Bacilli</taxon>
        <taxon>Bacillales</taxon>
        <taxon>Paenibacillaceae</taxon>
        <taxon>Paenibacillus</taxon>
    </lineage>
</organism>
<dbReference type="RefSeq" id="WP_181909455.1">
    <property type="nucleotide sequence ID" value="NZ_QTTN01000007.1"/>
</dbReference>
<protein>
    <recommendedName>
        <fullName evidence="3">DUF4177 domain-containing protein</fullName>
    </recommendedName>
</protein>
<gene>
    <name evidence="1" type="ORF">A8990_10749</name>
</gene>
<dbReference type="AlphaFoldDB" id="A0A3D9SFL4"/>
<sequence length="55" mass="6137">MQEAIVVYYVTSKKNNLEVLNAMLSDGWRVVSQNPMGGQCGAAMYSLVILEKEEK</sequence>